<evidence type="ECO:0000256" key="1">
    <source>
        <dbReference type="SAM" id="MobiDB-lite"/>
    </source>
</evidence>
<sequence length="123" mass="13074">MPRKRSSKIANLGSCAVSKKPKLEEGSNKEKENVPPTCCSSPSSSRTFVNWKVREKKSGEKSGSPGNSPAAGFGRVRQSGGRVEAGSPDPRSTADQTGALPPQLVSTQSLPPLYGKGKNRYKE</sequence>
<feature type="region of interest" description="Disordered" evidence="1">
    <location>
        <begin position="1"/>
        <end position="123"/>
    </location>
</feature>
<organism evidence="2 3">
    <name type="scientific">Athelia psychrophila</name>
    <dbReference type="NCBI Taxonomy" id="1759441"/>
    <lineage>
        <taxon>Eukaryota</taxon>
        <taxon>Fungi</taxon>
        <taxon>Dikarya</taxon>
        <taxon>Basidiomycota</taxon>
        <taxon>Agaricomycotina</taxon>
        <taxon>Agaricomycetes</taxon>
        <taxon>Agaricomycetidae</taxon>
        <taxon>Atheliales</taxon>
        <taxon>Atheliaceae</taxon>
        <taxon>Athelia</taxon>
    </lineage>
</organism>
<gene>
    <name evidence="2" type="ORF">FIBSPDRAFT_940687</name>
</gene>
<accession>A0A167VHL9</accession>
<name>A0A167VHL9_9AGAM</name>
<evidence type="ECO:0000313" key="3">
    <source>
        <dbReference type="Proteomes" id="UP000076532"/>
    </source>
</evidence>
<dbReference type="EMBL" id="KV417869">
    <property type="protein sequence ID" value="KZP05024.1"/>
    <property type="molecule type" value="Genomic_DNA"/>
</dbReference>
<feature type="compositionally biased region" description="Low complexity" evidence="1">
    <location>
        <begin position="35"/>
        <end position="45"/>
    </location>
</feature>
<reference evidence="2 3" key="1">
    <citation type="journal article" date="2016" name="Mol. Biol. Evol.">
        <title>Comparative Genomics of Early-Diverging Mushroom-Forming Fungi Provides Insights into the Origins of Lignocellulose Decay Capabilities.</title>
        <authorList>
            <person name="Nagy L.G."/>
            <person name="Riley R."/>
            <person name="Tritt A."/>
            <person name="Adam C."/>
            <person name="Daum C."/>
            <person name="Floudas D."/>
            <person name="Sun H."/>
            <person name="Yadav J.S."/>
            <person name="Pangilinan J."/>
            <person name="Larsson K.H."/>
            <person name="Matsuura K."/>
            <person name="Barry K."/>
            <person name="Labutti K."/>
            <person name="Kuo R."/>
            <person name="Ohm R.A."/>
            <person name="Bhattacharya S.S."/>
            <person name="Shirouzu T."/>
            <person name="Yoshinaga Y."/>
            <person name="Martin F.M."/>
            <person name="Grigoriev I.V."/>
            <person name="Hibbett D.S."/>
        </authorList>
    </citation>
    <scope>NUCLEOTIDE SEQUENCE [LARGE SCALE GENOMIC DNA]</scope>
    <source>
        <strain evidence="2 3">CBS 109695</strain>
    </source>
</reference>
<dbReference type="Proteomes" id="UP000076532">
    <property type="component" value="Unassembled WGS sequence"/>
</dbReference>
<dbReference type="AlphaFoldDB" id="A0A167VHL9"/>
<protein>
    <submittedName>
        <fullName evidence="2">Uncharacterized protein</fullName>
    </submittedName>
</protein>
<evidence type="ECO:0000313" key="2">
    <source>
        <dbReference type="EMBL" id="KZP05024.1"/>
    </source>
</evidence>
<keyword evidence="3" id="KW-1185">Reference proteome</keyword>
<proteinExistence type="predicted"/>
<feature type="compositionally biased region" description="Basic and acidic residues" evidence="1">
    <location>
        <begin position="21"/>
        <end position="33"/>
    </location>
</feature>